<dbReference type="PATRIC" id="fig|1619115.3.peg.550"/>
<dbReference type="GO" id="GO:0071424">
    <property type="term" value="F:rRNA (cytosine-N4-)-methyltransferase activity"/>
    <property type="evidence" value="ECO:0007669"/>
    <property type="project" value="TreeGrafter"/>
</dbReference>
<dbReference type="SUPFAM" id="SSF53335">
    <property type="entry name" value="S-adenosyl-L-methionine-dependent methyltransferases"/>
    <property type="match status" value="1"/>
</dbReference>
<dbReference type="InterPro" id="IPR002903">
    <property type="entry name" value="RsmH"/>
</dbReference>
<evidence type="ECO:0000313" key="2">
    <source>
        <dbReference type="Proteomes" id="UP000033848"/>
    </source>
</evidence>
<dbReference type="Pfam" id="PF01795">
    <property type="entry name" value="Methyltransf_5"/>
    <property type="match status" value="1"/>
</dbReference>
<organism evidence="1 2">
    <name type="scientific">candidate division WWE3 bacterium GW2011_GWB1_42_6</name>
    <dbReference type="NCBI Taxonomy" id="1619115"/>
    <lineage>
        <taxon>Bacteria</taxon>
        <taxon>Katanobacteria</taxon>
    </lineage>
</organism>
<gene>
    <name evidence="1" type="ORF">UV35_C0022G0001</name>
</gene>
<dbReference type="PANTHER" id="PTHR11265:SF0">
    <property type="entry name" value="12S RRNA N4-METHYLCYTIDINE METHYLTRANSFERASE"/>
    <property type="match status" value="1"/>
</dbReference>
<dbReference type="AlphaFoldDB" id="A0A0G1AYL4"/>
<accession>A0A0G1AYL4</accession>
<comment type="caution">
    <text evidence="1">The sequence shown here is derived from an EMBL/GenBank/DDBJ whole genome shotgun (WGS) entry which is preliminary data.</text>
</comment>
<protein>
    <submittedName>
        <fullName evidence="1">Ribosomal RNA small subunit methyltransferase H</fullName>
    </submittedName>
</protein>
<dbReference type="EMBL" id="LCED01000022">
    <property type="protein sequence ID" value="KKS66215.1"/>
    <property type="molecule type" value="Genomic_DNA"/>
</dbReference>
<dbReference type="PANTHER" id="PTHR11265">
    <property type="entry name" value="S-ADENOSYL-METHYLTRANSFERASE MRAW"/>
    <property type="match status" value="1"/>
</dbReference>
<evidence type="ECO:0000313" key="1">
    <source>
        <dbReference type="EMBL" id="KKS66215.1"/>
    </source>
</evidence>
<dbReference type="GO" id="GO:0070475">
    <property type="term" value="P:rRNA base methylation"/>
    <property type="evidence" value="ECO:0007669"/>
    <property type="project" value="TreeGrafter"/>
</dbReference>
<dbReference type="InterPro" id="IPR029063">
    <property type="entry name" value="SAM-dependent_MTases_sf"/>
</dbReference>
<dbReference type="Gene3D" id="3.40.50.150">
    <property type="entry name" value="Vaccinia Virus protein VP39"/>
    <property type="match status" value="1"/>
</dbReference>
<keyword evidence="1" id="KW-0808">Transferase</keyword>
<dbReference type="Proteomes" id="UP000033848">
    <property type="component" value="Unassembled WGS sequence"/>
</dbReference>
<sequence length="78" mass="8728">ENLENSLPRAARLLLPGGRMVVISFHSLEDGIVKQFGLDAQPKLSKVVKKPLVPTEEEISENPRARSAKMRVFERCAE</sequence>
<proteinExistence type="predicted"/>
<feature type="non-terminal residue" evidence="1">
    <location>
        <position position="1"/>
    </location>
</feature>
<keyword evidence="1" id="KW-0489">Methyltransferase</keyword>
<name>A0A0G1AYL4_UNCKA</name>
<reference evidence="1 2" key="1">
    <citation type="journal article" date="2015" name="Nature">
        <title>rRNA introns, odd ribosomes, and small enigmatic genomes across a large radiation of phyla.</title>
        <authorList>
            <person name="Brown C.T."/>
            <person name="Hug L.A."/>
            <person name="Thomas B.C."/>
            <person name="Sharon I."/>
            <person name="Castelle C.J."/>
            <person name="Singh A."/>
            <person name="Wilkins M.J."/>
            <person name="Williams K.H."/>
            <person name="Banfield J.F."/>
        </authorList>
    </citation>
    <scope>NUCLEOTIDE SEQUENCE [LARGE SCALE GENOMIC DNA]</scope>
</reference>